<evidence type="ECO:0000256" key="3">
    <source>
        <dbReference type="ARBA" id="ARBA00022763"/>
    </source>
</evidence>
<comment type="catalytic activity">
    <reaction evidence="1">
        <text>Hydrolysis of DNA containing ring-opened 7-methylguanine residues, releasing 2,6-diamino-4-hydroxy-5-(N-methyl)formamidopyrimidine.</text>
        <dbReference type="EC" id="3.2.2.23"/>
    </reaction>
</comment>
<dbReference type="EMBL" id="CP058560">
    <property type="protein sequence ID" value="QUH23811.1"/>
    <property type="molecule type" value="Genomic_DNA"/>
</dbReference>
<keyword evidence="3" id="KW-0227">DNA damage</keyword>
<evidence type="ECO:0000256" key="5">
    <source>
        <dbReference type="ARBA" id="ARBA00023125"/>
    </source>
</evidence>
<dbReference type="Proteomes" id="UP000681041">
    <property type="component" value="Chromosome"/>
</dbReference>
<accession>A0A8T8KEU5</accession>
<evidence type="ECO:0000256" key="4">
    <source>
        <dbReference type="ARBA" id="ARBA00022801"/>
    </source>
</evidence>
<dbReference type="PANTHER" id="PTHR22993">
    <property type="entry name" value="FORMAMIDOPYRIMIDINE-DNA GLYCOSYLASE"/>
    <property type="match status" value="1"/>
</dbReference>
<dbReference type="GO" id="GO:0008270">
    <property type="term" value="F:zinc ion binding"/>
    <property type="evidence" value="ECO:0007669"/>
    <property type="project" value="InterPro"/>
</dbReference>
<dbReference type="RefSeq" id="WP_211532768.1">
    <property type="nucleotide sequence ID" value="NZ_CP058560.1"/>
</dbReference>
<gene>
    <name evidence="11" type="ORF">HYG87_08590</name>
</gene>
<keyword evidence="5" id="KW-0238">DNA-binding</keyword>
<dbReference type="PROSITE" id="PS51068">
    <property type="entry name" value="FPG_CAT"/>
    <property type="match status" value="1"/>
</dbReference>
<evidence type="ECO:0000256" key="1">
    <source>
        <dbReference type="ARBA" id="ARBA00001668"/>
    </source>
</evidence>
<dbReference type="InterPro" id="IPR012319">
    <property type="entry name" value="FPG_cat"/>
</dbReference>
<dbReference type="OrthoDB" id="53322at2157"/>
<dbReference type="Pfam" id="PF01149">
    <property type="entry name" value="Fapy_DNA_glyco"/>
    <property type="match status" value="1"/>
</dbReference>
<dbReference type="PANTHER" id="PTHR22993:SF9">
    <property type="entry name" value="FORMAMIDOPYRIMIDINE-DNA GLYCOSYLASE"/>
    <property type="match status" value="1"/>
</dbReference>
<name>A0A8T8KEU5_9EURY</name>
<dbReference type="InterPro" id="IPR010979">
    <property type="entry name" value="Ribosomal_uS13-like_H2TH"/>
</dbReference>
<dbReference type="Pfam" id="PF06831">
    <property type="entry name" value="H2TH"/>
    <property type="match status" value="1"/>
</dbReference>
<evidence type="ECO:0000259" key="10">
    <source>
        <dbReference type="PROSITE" id="PS51068"/>
    </source>
</evidence>
<dbReference type="Gene3D" id="1.10.8.50">
    <property type="match status" value="1"/>
</dbReference>
<dbReference type="InterPro" id="IPR035937">
    <property type="entry name" value="FPG_N"/>
</dbReference>
<evidence type="ECO:0000256" key="6">
    <source>
        <dbReference type="ARBA" id="ARBA00023204"/>
    </source>
</evidence>
<keyword evidence="6" id="KW-0234">DNA repair</keyword>
<organism evidence="11 12">
    <name type="scientific">Methanobacterium alkalithermotolerans</name>
    <dbReference type="NCBI Taxonomy" id="2731220"/>
    <lineage>
        <taxon>Archaea</taxon>
        <taxon>Methanobacteriati</taxon>
        <taxon>Methanobacteriota</taxon>
        <taxon>Methanomada group</taxon>
        <taxon>Methanobacteria</taxon>
        <taxon>Methanobacteriales</taxon>
        <taxon>Methanobacteriaceae</taxon>
        <taxon>Methanobacterium</taxon>
    </lineage>
</organism>
<dbReference type="SUPFAM" id="SSF46946">
    <property type="entry name" value="S13-like H2TH domain"/>
    <property type="match status" value="1"/>
</dbReference>
<dbReference type="KEGG" id="meme:HYG87_08590"/>
<dbReference type="SMART" id="SM01232">
    <property type="entry name" value="H2TH"/>
    <property type="match status" value="1"/>
</dbReference>
<dbReference type="GO" id="GO:0006284">
    <property type="term" value="P:base-excision repair"/>
    <property type="evidence" value="ECO:0007669"/>
    <property type="project" value="InterPro"/>
</dbReference>
<reference evidence="11" key="1">
    <citation type="submission" date="2020-07" db="EMBL/GenBank/DDBJ databases">
        <title>Methanobacterium. sp. MethCan genome.</title>
        <authorList>
            <person name="Postec A."/>
            <person name="Quemeneur M."/>
        </authorList>
    </citation>
    <scope>NUCLEOTIDE SEQUENCE</scope>
    <source>
        <strain evidence="11">MethCAN</strain>
    </source>
</reference>
<evidence type="ECO:0000256" key="9">
    <source>
        <dbReference type="ARBA" id="ARBA00023295"/>
    </source>
</evidence>
<evidence type="ECO:0000313" key="12">
    <source>
        <dbReference type="Proteomes" id="UP000681041"/>
    </source>
</evidence>
<dbReference type="GO" id="GO:0003684">
    <property type="term" value="F:damaged DNA binding"/>
    <property type="evidence" value="ECO:0007669"/>
    <property type="project" value="InterPro"/>
</dbReference>
<comment type="similarity">
    <text evidence="2">Belongs to the FPG family.</text>
</comment>
<keyword evidence="9" id="KW-0326">Glycosidase</keyword>
<feature type="domain" description="Formamidopyrimidine-DNA glycosylase catalytic" evidence="10">
    <location>
        <begin position="2"/>
        <end position="115"/>
    </location>
</feature>
<evidence type="ECO:0000313" key="11">
    <source>
        <dbReference type="EMBL" id="QUH23811.1"/>
    </source>
</evidence>
<evidence type="ECO:0000256" key="2">
    <source>
        <dbReference type="ARBA" id="ARBA00009409"/>
    </source>
</evidence>
<proteinExistence type="inferred from homology"/>
<keyword evidence="8" id="KW-0511">Multifunctional enzyme</keyword>
<dbReference type="SUPFAM" id="SSF81624">
    <property type="entry name" value="N-terminal domain of MutM-like DNA repair proteins"/>
    <property type="match status" value="1"/>
</dbReference>
<dbReference type="AlphaFoldDB" id="A0A8T8KEU5"/>
<keyword evidence="7" id="KW-0456">Lyase</keyword>
<dbReference type="SMART" id="SM00898">
    <property type="entry name" value="Fapy_DNA_glyco"/>
    <property type="match status" value="1"/>
</dbReference>
<keyword evidence="4" id="KW-0378">Hydrolase</keyword>
<dbReference type="GO" id="GO:0016829">
    <property type="term" value="F:lyase activity"/>
    <property type="evidence" value="ECO:0007669"/>
    <property type="project" value="UniProtKB-KW"/>
</dbReference>
<protein>
    <submittedName>
        <fullName evidence="11">Fpg/Nei family DNA glycosylase</fullName>
    </submittedName>
</protein>
<dbReference type="GeneID" id="64820817"/>
<evidence type="ECO:0000256" key="7">
    <source>
        <dbReference type="ARBA" id="ARBA00023239"/>
    </source>
</evidence>
<evidence type="ECO:0000256" key="8">
    <source>
        <dbReference type="ARBA" id="ARBA00023268"/>
    </source>
</evidence>
<dbReference type="InterPro" id="IPR015886">
    <property type="entry name" value="H2TH_FPG"/>
</dbReference>
<sequence>MPELPSVELFKRFFEDNGLYQTIIDVQVSSPEILFNIKKDAFQEALIGEKFDSSYRYGKYLFSSFKGNQDLVIHFGMTGFLRYYSKEDNHHKHDRISFIFDNGRIMSFNDPRKFGKVGIASPRDLIREKKLGPDALHLDYPLFKKLFHNRKGALKPLLLNQKFIAGIGNLYADEILYQSKLHPLEKANHLQENNLKNLHENMVKVLKKAIDCKDSLSNFPQEYLLAHRYPQGECPHGEKLEIIKVGGRTTYYCPHRQKLFK</sequence>
<dbReference type="GO" id="GO:0003906">
    <property type="term" value="F:DNA-(apurinic or apyrimidinic site) endonuclease activity"/>
    <property type="evidence" value="ECO:0007669"/>
    <property type="project" value="InterPro"/>
</dbReference>
<dbReference type="Gene3D" id="3.20.190.10">
    <property type="entry name" value="MutM-like, N-terminal"/>
    <property type="match status" value="1"/>
</dbReference>
<dbReference type="GO" id="GO:0008534">
    <property type="term" value="F:oxidized purine nucleobase lesion DNA N-glycosylase activity"/>
    <property type="evidence" value="ECO:0007669"/>
    <property type="project" value="UniProtKB-EC"/>
</dbReference>
<keyword evidence="12" id="KW-1185">Reference proteome</keyword>